<protein>
    <recommendedName>
        <fullName evidence="6">Short-chain dehydrogenase</fullName>
    </recommendedName>
</protein>
<accession>A0A7K0E021</accession>
<organism evidence="4 5">
    <name type="scientific">Nocardia aurantia</name>
    <dbReference type="NCBI Taxonomy" id="2585199"/>
    <lineage>
        <taxon>Bacteria</taxon>
        <taxon>Bacillati</taxon>
        <taxon>Actinomycetota</taxon>
        <taxon>Actinomycetes</taxon>
        <taxon>Mycobacteriales</taxon>
        <taxon>Nocardiaceae</taxon>
        <taxon>Nocardia</taxon>
    </lineage>
</organism>
<dbReference type="PROSITE" id="PS00061">
    <property type="entry name" value="ADH_SHORT"/>
    <property type="match status" value="1"/>
</dbReference>
<keyword evidence="5" id="KW-1185">Reference proteome</keyword>
<dbReference type="InterPro" id="IPR036291">
    <property type="entry name" value="NAD(P)-bd_dom_sf"/>
</dbReference>
<comment type="similarity">
    <text evidence="1 3">Belongs to the short-chain dehydrogenases/reductases (SDR) family.</text>
</comment>
<dbReference type="Gene3D" id="3.40.50.720">
    <property type="entry name" value="NAD(P)-binding Rossmann-like Domain"/>
    <property type="match status" value="1"/>
</dbReference>
<comment type="caution">
    <text evidence="4">The sequence shown here is derived from an EMBL/GenBank/DDBJ whole genome shotgun (WGS) entry which is preliminary data.</text>
</comment>
<dbReference type="OrthoDB" id="658698at2"/>
<evidence type="ECO:0000313" key="4">
    <source>
        <dbReference type="EMBL" id="MQY31251.1"/>
    </source>
</evidence>
<dbReference type="AlphaFoldDB" id="A0A7K0E021"/>
<evidence type="ECO:0008006" key="6">
    <source>
        <dbReference type="Google" id="ProtNLM"/>
    </source>
</evidence>
<dbReference type="Proteomes" id="UP000431401">
    <property type="component" value="Unassembled WGS sequence"/>
</dbReference>
<evidence type="ECO:0000256" key="3">
    <source>
        <dbReference type="RuleBase" id="RU000363"/>
    </source>
</evidence>
<evidence type="ECO:0000313" key="5">
    <source>
        <dbReference type="Proteomes" id="UP000431401"/>
    </source>
</evidence>
<gene>
    <name evidence="4" type="ORF">NRB56_68600</name>
</gene>
<proteinExistence type="inferred from homology"/>
<evidence type="ECO:0000256" key="2">
    <source>
        <dbReference type="ARBA" id="ARBA00023002"/>
    </source>
</evidence>
<reference evidence="4 5" key="1">
    <citation type="submission" date="2019-10" db="EMBL/GenBank/DDBJ databases">
        <title>Nocardia macrotermitis sp. nov. and Nocardia aurantia sp. nov., isolated from the gut of fungus growing-termite Macrotermes natalensis.</title>
        <authorList>
            <person name="Benndorf R."/>
            <person name="Schwitalla J."/>
            <person name="Martin K."/>
            <person name="De Beer W."/>
            <person name="Kaster A.-K."/>
            <person name="Vollmers J."/>
            <person name="Poulsen M."/>
            <person name="Beemelmanns C."/>
        </authorList>
    </citation>
    <scope>NUCLEOTIDE SEQUENCE [LARGE SCALE GENOMIC DNA]</scope>
    <source>
        <strain evidence="4 5">RB56</strain>
    </source>
</reference>
<dbReference type="RefSeq" id="WP_153348517.1">
    <property type="nucleotide sequence ID" value="NZ_WEGI01000018.1"/>
</dbReference>
<keyword evidence="2" id="KW-0560">Oxidoreductase</keyword>
<dbReference type="PANTHER" id="PTHR43639">
    <property type="entry name" value="OXIDOREDUCTASE, SHORT-CHAIN DEHYDROGENASE/REDUCTASE FAMILY (AFU_ORTHOLOGUE AFUA_5G02870)"/>
    <property type="match status" value="1"/>
</dbReference>
<sequence>MSAAGNGKVALVTGASRGVGAATAVALAARGYAVACAARSTRDQPRRTPGTLDDVVERIRDAGGTAVAIPVDLSDREQVAAMVDHTVAALGRLDVLVNNAAVTFVGDLDIPQHRHDLVFAIDVDAPMIAARQAAAHLRAAGEGRILNVSSLAALKPVPGLMSYGMAKVALERMTVDLARQLAGDRVAVNCFRIDAPVASEGTLANLPSVDHTAWEPSEVAAEGITWMLAQPVGYSGQLESMTHLAHREGIMPTVTARPLTPTAMFTGVFDEYATSGFVDG</sequence>
<dbReference type="GO" id="GO:0016491">
    <property type="term" value="F:oxidoreductase activity"/>
    <property type="evidence" value="ECO:0007669"/>
    <property type="project" value="UniProtKB-KW"/>
</dbReference>
<dbReference type="PRINTS" id="PR00080">
    <property type="entry name" value="SDRFAMILY"/>
</dbReference>
<dbReference type="InterPro" id="IPR002347">
    <property type="entry name" value="SDR_fam"/>
</dbReference>
<dbReference type="EMBL" id="WEGI01000018">
    <property type="protein sequence ID" value="MQY31251.1"/>
    <property type="molecule type" value="Genomic_DNA"/>
</dbReference>
<dbReference type="InterPro" id="IPR020904">
    <property type="entry name" value="Sc_DH/Rdtase_CS"/>
</dbReference>
<dbReference type="PANTHER" id="PTHR43639:SF1">
    <property type="entry name" value="SHORT-CHAIN DEHYDROGENASE_REDUCTASE FAMILY PROTEIN"/>
    <property type="match status" value="1"/>
</dbReference>
<evidence type="ECO:0000256" key="1">
    <source>
        <dbReference type="ARBA" id="ARBA00006484"/>
    </source>
</evidence>
<name>A0A7K0E021_9NOCA</name>
<dbReference type="PRINTS" id="PR00081">
    <property type="entry name" value="GDHRDH"/>
</dbReference>
<dbReference type="SUPFAM" id="SSF51735">
    <property type="entry name" value="NAD(P)-binding Rossmann-fold domains"/>
    <property type="match status" value="1"/>
</dbReference>
<dbReference type="Pfam" id="PF00106">
    <property type="entry name" value="adh_short"/>
    <property type="match status" value="1"/>
</dbReference>